<keyword evidence="1" id="KW-1133">Transmembrane helix</keyword>
<organism evidence="2 3">
    <name type="scientific">Aureibaculum flavum</name>
    <dbReference type="NCBI Taxonomy" id="2795986"/>
    <lineage>
        <taxon>Bacteria</taxon>
        <taxon>Pseudomonadati</taxon>
        <taxon>Bacteroidota</taxon>
        <taxon>Flavobacteriia</taxon>
        <taxon>Flavobacteriales</taxon>
        <taxon>Flavobacteriaceae</taxon>
        <taxon>Aureibaculum</taxon>
    </lineage>
</organism>
<proteinExistence type="predicted"/>
<feature type="transmembrane region" description="Helical" evidence="1">
    <location>
        <begin position="6"/>
        <end position="24"/>
    </location>
</feature>
<comment type="caution">
    <text evidence="2">The sequence shown here is derived from an EMBL/GenBank/DDBJ whole genome shotgun (WGS) entry which is preliminary data.</text>
</comment>
<dbReference type="RefSeq" id="WP_198843071.1">
    <property type="nucleotide sequence ID" value="NZ_JAEHFJ010000016.1"/>
</dbReference>
<keyword evidence="3" id="KW-1185">Reference proteome</keyword>
<accession>A0ABS0WWZ7</accession>
<dbReference type="EMBL" id="JAEHFJ010000016">
    <property type="protein sequence ID" value="MBJ2176483.1"/>
    <property type="molecule type" value="Genomic_DNA"/>
</dbReference>
<protein>
    <submittedName>
        <fullName evidence="2">DUF2004 domain-containing protein</fullName>
    </submittedName>
</protein>
<gene>
    <name evidence="2" type="ORF">JBL43_19690</name>
</gene>
<keyword evidence="1" id="KW-0812">Transmembrane</keyword>
<dbReference type="Proteomes" id="UP000623301">
    <property type="component" value="Unassembled WGS sequence"/>
</dbReference>
<evidence type="ECO:0000256" key="1">
    <source>
        <dbReference type="SAM" id="Phobius"/>
    </source>
</evidence>
<name>A0ABS0WWZ7_9FLAO</name>
<sequence>MKKPTMTQTLLFILVIGIGLFYALKYGNKAKKDIAEFESKKETNTTTKEIIELKYFGEIDLNKTEEYIDVLTNINGNEISIDLNIIEETISKKTIQPTINFLENLHEIEKIAHKQVLSDFKNGNIVKDYIEHHIGEFNDDDLKSLGIKTTDSPKERKQKFLNKIYLKRIGFYPEEWDSLAIFDFTISRDLTQYLIVLSFDSNGKFVDIYTES</sequence>
<evidence type="ECO:0000313" key="3">
    <source>
        <dbReference type="Proteomes" id="UP000623301"/>
    </source>
</evidence>
<evidence type="ECO:0000313" key="2">
    <source>
        <dbReference type="EMBL" id="MBJ2176483.1"/>
    </source>
</evidence>
<reference evidence="2 3" key="1">
    <citation type="submission" date="2020-12" db="EMBL/GenBank/DDBJ databases">
        <title>Aureibaculum luteum sp. nov. and Aureibaculum flavum sp. nov., novel members of the family Flavobacteriaceae isolated from Antarctic intertidal sediments.</title>
        <authorList>
            <person name="He X."/>
            <person name="Zhang X."/>
        </authorList>
    </citation>
    <scope>NUCLEOTIDE SEQUENCE [LARGE SCALE GENOMIC DNA]</scope>
    <source>
        <strain evidence="2 3">A20</strain>
    </source>
</reference>
<keyword evidence="1" id="KW-0472">Membrane</keyword>